<reference evidence="5 6" key="1">
    <citation type="submission" date="2019-12" db="EMBL/GenBank/DDBJ databases">
        <title>Genomic-based taxomic classification of the family Erythrobacteraceae.</title>
        <authorList>
            <person name="Xu L."/>
        </authorList>
    </citation>
    <scope>NUCLEOTIDE SEQUENCE [LARGE SCALE GENOMIC DNA]</scope>
    <source>
        <strain evidence="5 6">KCTC 52259</strain>
    </source>
</reference>
<dbReference type="NCBIfam" id="TIGR00254">
    <property type="entry name" value="GGDEF"/>
    <property type="match status" value="1"/>
</dbReference>
<keyword evidence="6" id="KW-1185">Reference proteome</keyword>
<evidence type="ECO:0000256" key="2">
    <source>
        <dbReference type="ARBA" id="ARBA00034247"/>
    </source>
</evidence>
<evidence type="ECO:0000256" key="1">
    <source>
        <dbReference type="ARBA" id="ARBA00012528"/>
    </source>
</evidence>
<name>A0A6L7GKP1_9SPHN</name>
<dbReference type="PANTHER" id="PTHR45138:SF9">
    <property type="entry name" value="DIGUANYLATE CYCLASE DGCM-RELATED"/>
    <property type="match status" value="1"/>
</dbReference>
<proteinExistence type="predicted"/>
<dbReference type="EMBL" id="WTYU01000002">
    <property type="protein sequence ID" value="MXP15448.1"/>
    <property type="molecule type" value="Genomic_DNA"/>
</dbReference>
<comment type="caution">
    <text evidence="5">The sequence shown here is derived from an EMBL/GenBank/DDBJ whole genome shotgun (WGS) entry which is preliminary data.</text>
</comment>
<dbReference type="EC" id="2.7.7.65" evidence="1"/>
<dbReference type="InterPro" id="IPR043128">
    <property type="entry name" value="Rev_trsase/Diguanyl_cyclase"/>
</dbReference>
<feature type="transmembrane region" description="Helical" evidence="3">
    <location>
        <begin position="254"/>
        <end position="274"/>
    </location>
</feature>
<dbReference type="SMART" id="SM00267">
    <property type="entry name" value="GGDEF"/>
    <property type="match status" value="1"/>
</dbReference>
<feature type="transmembrane region" description="Helical" evidence="3">
    <location>
        <begin position="373"/>
        <end position="393"/>
    </location>
</feature>
<feature type="transmembrane region" description="Helical" evidence="3">
    <location>
        <begin position="315"/>
        <end position="335"/>
    </location>
</feature>
<sequence length="590" mass="63875">MYRAISALLRTWCAACVAALSKAGLASGLASGLFFGLAVSYPAIAAAAPVSATCHAAVHKTEAAPQISARNVAWNCSGRDYLQRRMTNLLRFEVEGQDTPSRYFVTSIGSFETISLTVRDRDGTLRTADYTMAQSKPVKGGPFFILELPRVTSDSIEVIAAMDGTWSASTITQARLTSSVREAAWPIGTLLVLAAICGLLCAPLFFNLGFWHVLRERFLLWHMVVAIGMIGQTLISSGIILWLVPLTHSQMNPLMQAALAVSLSGACMFAADFIEKDRLPEATRKALRLCAAFIVISSAVYAFKIPAMRDVGNQLYYASFIPMMLVLALSMAQAARRGSRAVWFQIIAWTPIYIIGLVRVGSNLGIGPEPTDALVPFTLAIGFEVLITSLGVADRFMIIKEQRDHARADAAVLGSLSRRDPLTGLMNRRAIEPKFAALRADGFDTFALVDLDHFKRVNDDFGHACGDAVLVAVAAALDADDDTLAVRLGGEEFLLLLRGPDAAARAERRRQAIPGRVARCGADLDRLVTASMGLVELPERGMEKIDFAELYTRADRLLYEAKSAGRNRTMSEKLTYFEPGGTKAVASAAA</sequence>
<dbReference type="Gene3D" id="3.30.70.270">
    <property type="match status" value="1"/>
</dbReference>
<evidence type="ECO:0000256" key="3">
    <source>
        <dbReference type="SAM" id="Phobius"/>
    </source>
</evidence>
<feature type="transmembrane region" description="Helical" evidence="3">
    <location>
        <begin position="183"/>
        <end position="206"/>
    </location>
</feature>
<dbReference type="Proteomes" id="UP000473531">
    <property type="component" value="Unassembled WGS sequence"/>
</dbReference>
<dbReference type="PANTHER" id="PTHR45138">
    <property type="entry name" value="REGULATORY COMPONENTS OF SENSORY TRANSDUCTION SYSTEM"/>
    <property type="match status" value="1"/>
</dbReference>
<dbReference type="InterPro" id="IPR029787">
    <property type="entry name" value="Nucleotide_cyclase"/>
</dbReference>
<evidence type="ECO:0000259" key="4">
    <source>
        <dbReference type="PROSITE" id="PS50887"/>
    </source>
</evidence>
<dbReference type="SUPFAM" id="SSF55073">
    <property type="entry name" value="Nucleotide cyclase"/>
    <property type="match status" value="1"/>
</dbReference>
<keyword evidence="3" id="KW-0472">Membrane</keyword>
<feature type="transmembrane region" description="Helical" evidence="3">
    <location>
        <begin position="342"/>
        <end position="361"/>
    </location>
</feature>
<dbReference type="GO" id="GO:0052621">
    <property type="term" value="F:diguanylate cyclase activity"/>
    <property type="evidence" value="ECO:0007669"/>
    <property type="project" value="UniProtKB-EC"/>
</dbReference>
<feature type="transmembrane region" description="Helical" evidence="3">
    <location>
        <begin position="286"/>
        <end position="303"/>
    </location>
</feature>
<comment type="catalytic activity">
    <reaction evidence="2">
        <text>2 GTP = 3',3'-c-di-GMP + 2 diphosphate</text>
        <dbReference type="Rhea" id="RHEA:24898"/>
        <dbReference type="ChEBI" id="CHEBI:33019"/>
        <dbReference type="ChEBI" id="CHEBI:37565"/>
        <dbReference type="ChEBI" id="CHEBI:58805"/>
        <dbReference type="EC" id="2.7.7.65"/>
    </reaction>
</comment>
<dbReference type="GO" id="GO:0043709">
    <property type="term" value="P:cell adhesion involved in single-species biofilm formation"/>
    <property type="evidence" value="ECO:0007669"/>
    <property type="project" value="TreeGrafter"/>
</dbReference>
<evidence type="ECO:0000313" key="5">
    <source>
        <dbReference type="EMBL" id="MXP15448.1"/>
    </source>
</evidence>
<feature type="domain" description="GGDEF" evidence="4">
    <location>
        <begin position="442"/>
        <end position="574"/>
    </location>
</feature>
<keyword evidence="3" id="KW-1133">Transmembrane helix</keyword>
<dbReference type="Pfam" id="PF07695">
    <property type="entry name" value="7TMR-DISM_7TM"/>
    <property type="match status" value="1"/>
</dbReference>
<gene>
    <name evidence="5" type="ORF">GRI44_11870</name>
</gene>
<dbReference type="AlphaFoldDB" id="A0A6L7GKP1"/>
<dbReference type="InterPro" id="IPR011623">
    <property type="entry name" value="7TMR_DISM_rcpt_extracell_dom1"/>
</dbReference>
<dbReference type="PROSITE" id="PS50887">
    <property type="entry name" value="GGDEF"/>
    <property type="match status" value="1"/>
</dbReference>
<evidence type="ECO:0000313" key="6">
    <source>
        <dbReference type="Proteomes" id="UP000473531"/>
    </source>
</evidence>
<protein>
    <recommendedName>
        <fullName evidence="1">diguanylate cyclase</fullName>
        <ecNumber evidence="1">2.7.7.65</ecNumber>
    </recommendedName>
</protein>
<keyword evidence="3" id="KW-0812">Transmembrane</keyword>
<dbReference type="GO" id="GO:1902201">
    <property type="term" value="P:negative regulation of bacterial-type flagellum-dependent cell motility"/>
    <property type="evidence" value="ECO:0007669"/>
    <property type="project" value="TreeGrafter"/>
</dbReference>
<dbReference type="InterPro" id="IPR000160">
    <property type="entry name" value="GGDEF_dom"/>
</dbReference>
<organism evidence="5 6">
    <name type="scientific">Allopontixanthobacter confluentis</name>
    <dbReference type="NCBI Taxonomy" id="1849021"/>
    <lineage>
        <taxon>Bacteria</taxon>
        <taxon>Pseudomonadati</taxon>
        <taxon>Pseudomonadota</taxon>
        <taxon>Alphaproteobacteria</taxon>
        <taxon>Sphingomonadales</taxon>
        <taxon>Erythrobacteraceae</taxon>
        <taxon>Allopontixanthobacter</taxon>
    </lineage>
</organism>
<accession>A0A6L7GKP1</accession>
<dbReference type="Pfam" id="PF00990">
    <property type="entry name" value="GGDEF"/>
    <property type="match status" value="1"/>
</dbReference>
<dbReference type="InterPro" id="IPR050469">
    <property type="entry name" value="Diguanylate_Cyclase"/>
</dbReference>
<dbReference type="GO" id="GO:0005886">
    <property type="term" value="C:plasma membrane"/>
    <property type="evidence" value="ECO:0007669"/>
    <property type="project" value="TreeGrafter"/>
</dbReference>
<feature type="transmembrane region" description="Helical" evidence="3">
    <location>
        <begin position="218"/>
        <end position="242"/>
    </location>
</feature>